<evidence type="ECO:0000256" key="7">
    <source>
        <dbReference type="ARBA" id="ARBA00022676"/>
    </source>
</evidence>
<dbReference type="Gene3D" id="1.10.1610.10">
    <property type="match status" value="1"/>
</dbReference>
<dbReference type="Pfam" id="PF02277">
    <property type="entry name" value="DBI_PRT"/>
    <property type="match status" value="1"/>
</dbReference>
<evidence type="ECO:0000256" key="3">
    <source>
        <dbReference type="ARBA" id="ARBA00007110"/>
    </source>
</evidence>
<comment type="function">
    <text evidence="1">Catalyzes the synthesis of alpha-ribazole-5'-phosphate from nicotinate mononucleotide (NAMN) and 5,6-dimethylbenzimidazole (DMB).</text>
</comment>
<evidence type="ECO:0000313" key="12">
    <source>
        <dbReference type="Proteomes" id="UP000198604"/>
    </source>
</evidence>
<dbReference type="AlphaFoldDB" id="A0A0E4CTD8"/>
<comment type="catalytic activity">
    <reaction evidence="9">
        <text>5,6-dimethylbenzimidazole + nicotinate beta-D-ribonucleotide = alpha-ribazole 5'-phosphate + nicotinate + H(+)</text>
        <dbReference type="Rhea" id="RHEA:11196"/>
        <dbReference type="ChEBI" id="CHEBI:15378"/>
        <dbReference type="ChEBI" id="CHEBI:15890"/>
        <dbReference type="ChEBI" id="CHEBI:32544"/>
        <dbReference type="ChEBI" id="CHEBI:57502"/>
        <dbReference type="ChEBI" id="CHEBI:57918"/>
        <dbReference type="EC" id="2.4.2.21"/>
    </reaction>
</comment>
<keyword evidence="12" id="KW-1185">Reference proteome</keyword>
<dbReference type="GO" id="GO:0008939">
    <property type="term" value="F:nicotinate-nucleotide-dimethylbenzimidazole phosphoribosyltransferase activity"/>
    <property type="evidence" value="ECO:0007669"/>
    <property type="project" value="UniProtKB-UniRule"/>
</dbReference>
<dbReference type="InterPro" id="IPR017846">
    <property type="entry name" value="Nict_dMeBzImd_PRibTrfase_bact"/>
</dbReference>
<dbReference type="GO" id="GO:0009236">
    <property type="term" value="P:cobalamin biosynthetic process"/>
    <property type="evidence" value="ECO:0007669"/>
    <property type="project" value="UniProtKB-UniRule"/>
</dbReference>
<dbReference type="SUPFAM" id="SSF52733">
    <property type="entry name" value="Nicotinate mononucleotide:5,6-dimethylbenzimidazole phosphoribosyltransferase (CobT)"/>
    <property type="match status" value="1"/>
</dbReference>
<protein>
    <recommendedName>
        <fullName evidence="5 10">Nicotinate-nucleotide--dimethylbenzimidazole phosphoribosyltransferase</fullName>
        <ecNumber evidence="4 10">2.4.2.21</ecNumber>
    </recommendedName>
</protein>
<organism evidence="11 12">
    <name type="scientific">Streptococcus varani</name>
    <dbReference type="NCBI Taxonomy" id="1608583"/>
    <lineage>
        <taxon>Bacteria</taxon>
        <taxon>Bacillati</taxon>
        <taxon>Bacillota</taxon>
        <taxon>Bacilli</taxon>
        <taxon>Lactobacillales</taxon>
        <taxon>Streptococcaceae</taxon>
        <taxon>Streptococcus</taxon>
    </lineage>
</organism>
<dbReference type="RefSeq" id="WP_093651170.1">
    <property type="nucleotide sequence ID" value="NZ_CTEN01000004.1"/>
</dbReference>
<evidence type="ECO:0000256" key="2">
    <source>
        <dbReference type="ARBA" id="ARBA00005049"/>
    </source>
</evidence>
<evidence type="ECO:0000256" key="4">
    <source>
        <dbReference type="ARBA" id="ARBA00011991"/>
    </source>
</evidence>
<gene>
    <name evidence="11" type="ORF">BN1356_01983</name>
</gene>
<evidence type="ECO:0000256" key="10">
    <source>
        <dbReference type="NCBIfam" id="TIGR03160"/>
    </source>
</evidence>
<dbReference type="UniPathway" id="UPA00061">
    <property type="reaction ID" value="UER00516"/>
</dbReference>
<evidence type="ECO:0000256" key="6">
    <source>
        <dbReference type="ARBA" id="ARBA00022573"/>
    </source>
</evidence>
<name>A0A0E4CTD8_9STRE</name>
<evidence type="ECO:0000256" key="9">
    <source>
        <dbReference type="ARBA" id="ARBA00047340"/>
    </source>
</evidence>
<dbReference type="NCBIfam" id="TIGR03160">
    <property type="entry name" value="cobT_DBIPRT"/>
    <property type="match status" value="1"/>
</dbReference>
<dbReference type="CDD" id="cd02439">
    <property type="entry name" value="DMB-PRT_CobT"/>
    <property type="match status" value="1"/>
</dbReference>
<keyword evidence="8 11" id="KW-0808">Transferase</keyword>
<evidence type="ECO:0000313" key="11">
    <source>
        <dbReference type="EMBL" id="CQR25641.1"/>
    </source>
</evidence>
<dbReference type="STRING" id="1608583.BN1356_01983"/>
<evidence type="ECO:0000256" key="1">
    <source>
        <dbReference type="ARBA" id="ARBA00002197"/>
    </source>
</evidence>
<reference evidence="12" key="1">
    <citation type="submission" date="2015-03" db="EMBL/GenBank/DDBJ databases">
        <authorList>
            <person name="Urmite Genomes"/>
        </authorList>
    </citation>
    <scope>NUCLEOTIDE SEQUENCE [LARGE SCALE GENOMIC DNA]</scope>
    <source>
        <strain evidence="12">FF10</strain>
    </source>
</reference>
<dbReference type="NCBIfam" id="NF000996">
    <property type="entry name" value="PRK00105.1"/>
    <property type="match status" value="1"/>
</dbReference>
<dbReference type="PANTHER" id="PTHR43463">
    <property type="entry name" value="NICOTINATE-NUCLEOTIDE--DIMETHYLBENZIMIDAZOLE PHOSPHORIBOSYLTRANSFERASE"/>
    <property type="match status" value="1"/>
</dbReference>
<accession>A0A0E4CTD8</accession>
<dbReference type="Proteomes" id="UP000198604">
    <property type="component" value="Unassembled WGS sequence"/>
</dbReference>
<keyword evidence="6" id="KW-0169">Cobalamin biosynthesis</keyword>
<dbReference type="Gene3D" id="3.40.50.10210">
    <property type="match status" value="1"/>
</dbReference>
<sequence length="353" mass="38160">MNELENILANIKALDLNLIHEGKAYCDNLAKPPGALGKMETIYARLYAMFNGRINLSKKVVMVYVADNGVVAEGISANPQETTAIVARNMLQGKTGLCVISKYKGSVVKVIDIGCLQDFSNRSFEKIRKGTGNILVEPAVSREEAIAAILLGYRRTLELIKEGYTLFGTGEMGIGNTTTSAAVISAVLSISPQEATGYGAGLTDRMKAHKVSVVQRAISYHAPFEDILDLVAKLGGLDILGMVGTHLACALHQLPCTVDGVISITGLLVASQLCPNVLDYAFASHMSMEPGYKKVCQFLNLSPMLLMDMRLGEGSGCPLAFSLMETAVYTLEHMPTYSQGKLNREDYVDIRKN</sequence>
<comment type="similarity">
    <text evidence="3">Belongs to the CobT family.</text>
</comment>
<dbReference type="EC" id="2.4.2.21" evidence="4 10"/>
<comment type="pathway">
    <text evidence="2">Nucleoside biosynthesis; alpha-ribazole biosynthesis; alpha-ribazole from 5,6-dimethylbenzimidazole: step 1/2.</text>
</comment>
<proteinExistence type="inferred from homology"/>
<dbReference type="PANTHER" id="PTHR43463:SF1">
    <property type="entry name" value="NICOTINATE-NUCLEOTIDE--DIMETHYLBENZIMIDAZOLE PHOSPHORIBOSYLTRANSFERASE"/>
    <property type="match status" value="1"/>
</dbReference>
<dbReference type="InterPro" id="IPR003200">
    <property type="entry name" value="Nict_dMeBzImd_PRibTrfase"/>
</dbReference>
<dbReference type="InterPro" id="IPR036087">
    <property type="entry name" value="Nict_dMeBzImd_PRibTrfase_sf"/>
</dbReference>
<dbReference type="EMBL" id="CTEN01000004">
    <property type="protein sequence ID" value="CQR25641.1"/>
    <property type="molecule type" value="Genomic_DNA"/>
</dbReference>
<dbReference type="InterPro" id="IPR023195">
    <property type="entry name" value="Nict_dMeBzImd_PRibTrfase_N"/>
</dbReference>
<dbReference type="OrthoDB" id="9781491at2"/>
<evidence type="ECO:0000256" key="5">
    <source>
        <dbReference type="ARBA" id="ARBA00015486"/>
    </source>
</evidence>
<evidence type="ECO:0000256" key="8">
    <source>
        <dbReference type="ARBA" id="ARBA00022679"/>
    </source>
</evidence>
<keyword evidence="7 11" id="KW-0328">Glycosyltransferase</keyword>